<evidence type="ECO:0000256" key="6">
    <source>
        <dbReference type="ARBA" id="ARBA00038959"/>
    </source>
</evidence>
<evidence type="ECO:0000256" key="12">
    <source>
        <dbReference type="ARBA" id="ARBA00043199"/>
    </source>
</evidence>
<comment type="pathway">
    <text evidence="1">Siderophore biosynthesis.</text>
</comment>
<evidence type="ECO:0000256" key="1">
    <source>
        <dbReference type="ARBA" id="ARBA00004924"/>
    </source>
</evidence>
<evidence type="ECO:0000256" key="11">
    <source>
        <dbReference type="ARBA" id="ARBA00043083"/>
    </source>
</evidence>
<evidence type="ECO:0000256" key="7">
    <source>
        <dbReference type="ARBA" id="ARBA00039194"/>
    </source>
</evidence>
<evidence type="ECO:0000256" key="9">
    <source>
        <dbReference type="ARBA" id="ARBA00042309"/>
    </source>
</evidence>
<dbReference type="Proteomes" id="UP001174909">
    <property type="component" value="Unassembled WGS sequence"/>
</dbReference>
<dbReference type="InterPro" id="IPR002347">
    <property type="entry name" value="SDR_fam"/>
</dbReference>
<evidence type="ECO:0000256" key="4">
    <source>
        <dbReference type="ARBA" id="ARBA00034698"/>
    </source>
</evidence>
<protein>
    <recommendedName>
        <fullName evidence="7">Dehydrogenase/reductase SDR family member 6</fullName>
        <ecNumber evidence="5">1.1.1.104</ecNumber>
        <ecNumber evidence="6">1.1.1.30</ecNumber>
    </recommendedName>
    <alternativeName>
        <fullName evidence="11">(R)-beta-hydroxybutyrate dehydrogenase</fullName>
    </alternativeName>
    <alternativeName>
        <fullName evidence="9">3-hydroxybutyrate dehydrogenase type 2</fullName>
    </alternativeName>
    <alternativeName>
        <fullName evidence="12">4-oxo-L-proline reductase</fullName>
    </alternativeName>
    <alternativeName>
        <fullName evidence="10">Oxidoreductase UCPA</fullName>
    </alternativeName>
    <alternativeName>
        <fullName evidence="8">Short chain dehydrogenase/reductase family 15C member 1</fullName>
    </alternativeName>
</protein>
<organism evidence="14 15">
    <name type="scientific">Geodia barretti</name>
    <name type="common">Barrett's horny sponge</name>
    <dbReference type="NCBI Taxonomy" id="519541"/>
    <lineage>
        <taxon>Eukaryota</taxon>
        <taxon>Metazoa</taxon>
        <taxon>Porifera</taxon>
        <taxon>Demospongiae</taxon>
        <taxon>Heteroscleromorpha</taxon>
        <taxon>Tetractinellida</taxon>
        <taxon>Astrophorina</taxon>
        <taxon>Geodiidae</taxon>
        <taxon>Geodia</taxon>
    </lineage>
</organism>
<dbReference type="Gene3D" id="3.40.50.720">
    <property type="entry name" value="NAD(P)-binding Rossmann-like Domain"/>
    <property type="match status" value="1"/>
</dbReference>
<sequence>MQANGFGRIVFLTGDGAWNGSGERSHVSAAKMGVVGLARGLASEFAPSNIRVNVVSPGRIDTSRDLAWYPGQNMADTSEIPLGRLGHVDDIAGAVAFLATDDCGFITGQTIHVNGGTAYF</sequence>
<dbReference type="PANTHER" id="PTHR43477:SF1">
    <property type="entry name" value="DIHYDROANTICAPSIN 7-DEHYDROGENASE"/>
    <property type="match status" value="1"/>
</dbReference>
<dbReference type="InterPro" id="IPR051122">
    <property type="entry name" value="SDR_DHRS6-like"/>
</dbReference>
<evidence type="ECO:0000256" key="10">
    <source>
        <dbReference type="ARBA" id="ARBA00042565"/>
    </source>
</evidence>
<dbReference type="AlphaFoldDB" id="A0AA35WI14"/>
<dbReference type="EC" id="1.1.1.104" evidence="5"/>
<keyword evidence="3" id="KW-0560">Oxidoreductase</keyword>
<evidence type="ECO:0000256" key="3">
    <source>
        <dbReference type="ARBA" id="ARBA00023002"/>
    </source>
</evidence>
<evidence type="ECO:0000256" key="13">
    <source>
        <dbReference type="ARBA" id="ARBA00049550"/>
    </source>
</evidence>
<name>A0AA35WI14_GEOBA</name>
<dbReference type="GO" id="GO:0003858">
    <property type="term" value="F:3-hydroxybutyrate dehydrogenase activity"/>
    <property type="evidence" value="ECO:0007669"/>
    <property type="project" value="UniProtKB-EC"/>
</dbReference>
<reference evidence="14" key="1">
    <citation type="submission" date="2023-03" db="EMBL/GenBank/DDBJ databases">
        <authorList>
            <person name="Steffen K."/>
            <person name="Cardenas P."/>
        </authorList>
    </citation>
    <scope>NUCLEOTIDE SEQUENCE</scope>
</reference>
<proteinExistence type="inferred from homology"/>
<accession>A0AA35WI14</accession>
<dbReference type="CDD" id="cd05233">
    <property type="entry name" value="SDR_c"/>
    <property type="match status" value="1"/>
</dbReference>
<evidence type="ECO:0000313" key="14">
    <source>
        <dbReference type="EMBL" id="CAI8015070.1"/>
    </source>
</evidence>
<evidence type="ECO:0000256" key="5">
    <source>
        <dbReference type="ARBA" id="ARBA00038956"/>
    </source>
</evidence>
<evidence type="ECO:0000256" key="8">
    <source>
        <dbReference type="ARBA" id="ARBA00041727"/>
    </source>
</evidence>
<dbReference type="InterPro" id="IPR036291">
    <property type="entry name" value="NAD(P)-bd_dom_sf"/>
</dbReference>
<comment type="pathway">
    <text evidence="4">Amino-acid metabolism.</text>
</comment>
<evidence type="ECO:0000256" key="2">
    <source>
        <dbReference type="ARBA" id="ARBA00006484"/>
    </source>
</evidence>
<dbReference type="EMBL" id="CASHTH010001417">
    <property type="protein sequence ID" value="CAI8015070.1"/>
    <property type="molecule type" value="Genomic_DNA"/>
</dbReference>
<dbReference type="GO" id="GO:0016617">
    <property type="term" value="F:4-oxoproline reductase activity"/>
    <property type="evidence" value="ECO:0007669"/>
    <property type="project" value="UniProtKB-EC"/>
</dbReference>
<dbReference type="Pfam" id="PF13561">
    <property type="entry name" value="adh_short_C2"/>
    <property type="match status" value="1"/>
</dbReference>
<dbReference type="EC" id="1.1.1.30" evidence="6"/>
<comment type="similarity">
    <text evidence="2">Belongs to the short-chain dehydrogenases/reductases (SDR) family.</text>
</comment>
<dbReference type="PRINTS" id="PR00081">
    <property type="entry name" value="GDHRDH"/>
</dbReference>
<keyword evidence="15" id="KW-1185">Reference proteome</keyword>
<evidence type="ECO:0000313" key="15">
    <source>
        <dbReference type="Proteomes" id="UP001174909"/>
    </source>
</evidence>
<dbReference type="PANTHER" id="PTHR43477">
    <property type="entry name" value="DIHYDROANTICAPSIN 7-DEHYDROGENASE"/>
    <property type="match status" value="1"/>
</dbReference>
<dbReference type="SUPFAM" id="SSF51735">
    <property type="entry name" value="NAD(P)-binding Rossmann-fold domains"/>
    <property type="match status" value="1"/>
</dbReference>
<gene>
    <name evidence="14" type="ORF">GBAR_LOCUS9378</name>
</gene>
<comment type="caution">
    <text evidence="14">The sequence shown here is derived from an EMBL/GenBank/DDBJ whole genome shotgun (WGS) entry which is preliminary data.</text>
</comment>
<comment type="catalytic activity">
    <reaction evidence="13">
        <text>(R)-3-hydroxybutanoate + NAD(+) = acetoacetate + NADH + H(+)</text>
        <dbReference type="Rhea" id="RHEA:20521"/>
        <dbReference type="ChEBI" id="CHEBI:10983"/>
        <dbReference type="ChEBI" id="CHEBI:13705"/>
        <dbReference type="ChEBI" id="CHEBI:15378"/>
        <dbReference type="ChEBI" id="CHEBI:57540"/>
        <dbReference type="ChEBI" id="CHEBI:57945"/>
        <dbReference type="EC" id="1.1.1.30"/>
    </reaction>
</comment>